<dbReference type="EMBL" id="CATOUU010000654">
    <property type="protein sequence ID" value="CAI9938299.1"/>
    <property type="molecule type" value="Genomic_DNA"/>
</dbReference>
<evidence type="ECO:0000313" key="2">
    <source>
        <dbReference type="EMBL" id="CAL5990606.1"/>
    </source>
</evidence>
<proteinExistence type="predicted"/>
<keyword evidence="3" id="KW-1185">Reference proteome</keyword>
<organism evidence="1">
    <name type="scientific">Hexamita inflata</name>
    <dbReference type="NCBI Taxonomy" id="28002"/>
    <lineage>
        <taxon>Eukaryota</taxon>
        <taxon>Metamonada</taxon>
        <taxon>Diplomonadida</taxon>
        <taxon>Hexamitidae</taxon>
        <taxon>Hexamitinae</taxon>
        <taxon>Hexamita</taxon>
    </lineage>
</organism>
<dbReference type="InterPro" id="IPR016024">
    <property type="entry name" value="ARM-type_fold"/>
</dbReference>
<comment type="caution">
    <text evidence="1">The sequence shown here is derived from an EMBL/GenBank/DDBJ whole genome shotgun (WGS) entry which is preliminary data.</text>
</comment>
<reference evidence="1" key="1">
    <citation type="submission" date="2023-06" db="EMBL/GenBank/DDBJ databases">
        <authorList>
            <person name="Kurt Z."/>
        </authorList>
    </citation>
    <scope>NUCLEOTIDE SEQUENCE</scope>
</reference>
<dbReference type="SUPFAM" id="SSF48371">
    <property type="entry name" value="ARM repeat"/>
    <property type="match status" value="1"/>
</dbReference>
<reference evidence="2 3" key="2">
    <citation type="submission" date="2024-07" db="EMBL/GenBank/DDBJ databases">
        <authorList>
            <person name="Akdeniz Z."/>
        </authorList>
    </citation>
    <scope>NUCLEOTIDE SEQUENCE [LARGE SCALE GENOMIC DNA]</scope>
</reference>
<name>A0AA86PNY7_9EUKA</name>
<protein>
    <submittedName>
        <fullName evidence="1">Uncharacterized protein</fullName>
    </submittedName>
</protein>
<accession>A0AA86PNY7</accession>
<dbReference type="AlphaFoldDB" id="A0AA86PNY7"/>
<gene>
    <name evidence="2" type="ORF">HINF_LOCUS11438</name>
    <name evidence="1" type="ORF">HINF_LOCUS25944</name>
</gene>
<dbReference type="InterPro" id="IPR011989">
    <property type="entry name" value="ARM-like"/>
</dbReference>
<evidence type="ECO:0000313" key="1">
    <source>
        <dbReference type="EMBL" id="CAI9938299.1"/>
    </source>
</evidence>
<dbReference type="EMBL" id="CAXDID020000025">
    <property type="protein sequence ID" value="CAL5990606.1"/>
    <property type="molecule type" value="Genomic_DNA"/>
</dbReference>
<dbReference type="Proteomes" id="UP001642409">
    <property type="component" value="Unassembled WGS sequence"/>
</dbReference>
<sequence>MNSQNIVELLNAAMDQHHPEYVQANQQINYLVESCDKEYFIGLLYATTSQSKNIEFRAQAALSAKTFLSSKTTCVQILRQQVWKQLDEEMKQMFLDQIIQRLPEQQNQIPFLLSALINASDIPQAMSILNFVMQNATDSPDEGFRANVAQVVSSSVQQNPQLFSPTHTLSFVFSLLSRVSKITLQFALQILEHTAPYTEDYPVNFMDVLMKFLRSAISHAEYKYVCQVYSIFEHGLGQISIMQRQFEGVLVLEILLQAAESLIESPDELLIESILSFLCAVYSNPCCADIYQTQYVYNVSQILVQLSFRQIYKDSIWNRMFDLIRIVLINSQQKFRIDFIQFLINNERLKAVLNAVTSNQINGLINLEDFQIAISSFSIMLSGFSDQQENVNNELLLVIKNGLLYMREEWVQCVLINSAAQLIGFVNENEQIQLLKTIMDIVKYNNSLNIISQASTFLVKLVNSNRPVVQNNLVSIFESFVTAHQQQIDSGCLSILNQYFIDEFLEQAFKQYNDLEMFTNMICNQITQFSANMNQQIYNYQQLISNILTSCLFNFAIQNYPASNNTLNLFRQLQMQTQTQIQILIGLDNFDFENLFVSQNQILAALRHLNQISDRSFLEQLVNFCYGIPQTELFISIVELLSQQFTDLTPQDQEKLIQCSIQCLYNTNSSVQAQNPCQMLIQKAFEAGARFDLNQIFDFIKGLFDSFLKINLKNTHDAALVFLLMDFMNLTIREQKFPIRDDVLIEACFTFTTAIITKFKDNDDILNSIQYANAFLSLCALYDIMGDKKARVIQFIKGNQIQILKIIEWLKGLNMGEDPTVFTTKFAYCLK</sequence>
<evidence type="ECO:0000313" key="3">
    <source>
        <dbReference type="Proteomes" id="UP001642409"/>
    </source>
</evidence>
<dbReference type="Gene3D" id="1.25.10.10">
    <property type="entry name" value="Leucine-rich Repeat Variant"/>
    <property type="match status" value="1"/>
</dbReference>